<protein>
    <submittedName>
        <fullName evidence="1">Uncharacterized protein</fullName>
    </submittedName>
</protein>
<gene>
    <name evidence="1" type="ORF">Esi_0116_0050</name>
</gene>
<reference evidence="1 2" key="1">
    <citation type="journal article" date="2010" name="Nature">
        <title>The Ectocarpus genome and the independent evolution of multicellularity in brown algae.</title>
        <authorList>
            <person name="Cock J.M."/>
            <person name="Sterck L."/>
            <person name="Rouze P."/>
            <person name="Scornet D."/>
            <person name="Allen A.E."/>
            <person name="Amoutzias G."/>
            <person name="Anthouard V."/>
            <person name="Artiguenave F."/>
            <person name="Aury J.M."/>
            <person name="Badger J.H."/>
            <person name="Beszteri B."/>
            <person name="Billiau K."/>
            <person name="Bonnet E."/>
            <person name="Bothwell J.H."/>
            <person name="Bowler C."/>
            <person name="Boyen C."/>
            <person name="Brownlee C."/>
            <person name="Carrano C.J."/>
            <person name="Charrier B."/>
            <person name="Cho G.Y."/>
            <person name="Coelho S.M."/>
            <person name="Collen J."/>
            <person name="Corre E."/>
            <person name="Da Silva C."/>
            <person name="Delage L."/>
            <person name="Delaroque N."/>
            <person name="Dittami S.M."/>
            <person name="Doulbeau S."/>
            <person name="Elias M."/>
            <person name="Farnham G."/>
            <person name="Gachon C.M."/>
            <person name="Gschloessl B."/>
            <person name="Heesch S."/>
            <person name="Jabbari K."/>
            <person name="Jubin C."/>
            <person name="Kawai H."/>
            <person name="Kimura K."/>
            <person name="Kloareg B."/>
            <person name="Kupper F.C."/>
            <person name="Lang D."/>
            <person name="Le Bail A."/>
            <person name="Leblanc C."/>
            <person name="Lerouge P."/>
            <person name="Lohr M."/>
            <person name="Lopez P.J."/>
            <person name="Martens C."/>
            <person name="Maumus F."/>
            <person name="Michel G."/>
            <person name="Miranda-Saavedra D."/>
            <person name="Morales J."/>
            <person name="Moreau H."/>
            <person name="Motomura T."/>
            <person name="Nagasato C."/>
            <person name="Napoli C.A."/>
            <person name="Nelson D.R."/>
            <person name="Nyvall-Collen P."/>
            <person name="Peters A.F."/>
            <person name="Pommier C."/>
            <person name="Potin P."/>
            <person name="Poulain J."/>
            <person name="Quesneville H."/>
            <person name="Read B."/>
            <person name="Rensing S.A."/>
            <person name="Ritter A."/>
            <person name="Rousvoal S."/>
            <person name="Samanta M."/>
            <person name="Samson G."/>
            <person name="Schroeder D.C."/>
            <person name="Segurens B."/>
            <person name="Strittmatter M."/>
            <person name="Tonon T."/>
            <person name="Tregear J.W."/>
            <person name="Valentin K."/>
            <person name="von Dassow P."/>
            <person name="Yamagishi T."/>
            <person name="Van de Peer Y."/>
            <person name="Wincker P."/>
        </authorList>
    </citation>
    <scope>NUCLEOTIDE SEQUENCE [LARGE SCALE GENOMIC DNA]</scope>
    <source>
        <strain evidence="2">Ec32 / CCAP1310/4</strain>
    </source>
</reference>
<sequence length="97" mass="10232">MTCRELPARSLTKWRTSIASYRAEATFFKTVAGSAALDAIVPHAFWVYVDDRLGGGEETGTAAAAAGTGDTEADAAVVEALRESCFMMITGQELGGR</sequence>
<accession>D8LDB7</accession>
<dbReference type="InParanoid" id="D8LDB7"/>
<dbReference type="AlphaFoldDB" id="D8LDB7"/>
<keyword evidence="2" id="KW-1185">Reference proteome</keyword>
<evidence type="ECO:0000313" key="1">
    <source>
        <dbReference type="EMBL" id="CBN80175.1"/>
    </source>
</evidence>
<proteinExistence type="predicted"/>
<organism evidence="1 2">
    <name type="scientific">Ectocarpus siliculosus</name>
    <name type="common">Brown alga</name>
    <name type="synonym">Conferva siliculosa</name>
    <dbReference type="NCBI Taxonomy" id="2880"/>
    <lineage>
        <taxon>Eukaryota</taxon>
        <taxon>Sar</taxon>
        <taxon>Stramenopiles</taxon>
        <taxon>Ochrophyta</taxon>
        <taxon>PX clade</taxon>
        <taxon>Phaeophyceae</taxon>
        <taxon>Ectocarpales</taxon>
        <taxon>Ectocarpaceae</taxon>
        <taxon>Ectocarpus</taxon>
    </lineage>
</organism>
<name>D8LDB7_ECTSI</name>
<dbReference type="EMBL" id="FN649760">
    <property type="protein sequence ID" value="CBN80175.1"/>
    <property type="molecule type" value="Genomic_DNA"/>
</dbReference>
<dbReference type="Proteomes" id="UP000002630">
    <property type="component" value="Unassembled WGS sequence"/>
</dbReference>
<evidence type="ECO:0000313" key="2">
    <source>
        <dbReference type="Proteomes" id="UP000002630"/>
    </source>
</evidence>